<dbReference type="AlphaFoldDB" id="A0A0L8G763"/>
<dbReference type="EMBL" id="KQ423671">
    <property type="protein sequence ID" value="KOF72440.1"/>
    <property type="molecule type" value="Genomic_DNA"/>
</dbReference>
<protein>
    <submittedName>
        <fullName evidence="1">Uncharacterized protein</fullName>
    </submittedName>
</protein>
<gene>
    <name evidence="1" type="ORF">OCBIM_22039456mg</name>
</gene>
<accession>A0A0L8G763</accession>
<proteinExistence type="predicted"/>
<sequence length="31" mass="3711">MEFGGVKIFRIKINYSYIIRLGNEHWTKLLA</sequence>
<evidence type="ECO:0000313" key="1">
    <source>
        <dbReference type="EMBL" id="KOF72440.1"/>
    </source>
</evidence>
<name>A0A0L8G763_OCTBM</name>
<organism evidence="1">
    <name type="scientific">Octopus bimaculoides</name>
    <name type="common">California two-spotted octopus</name>
    <dbReference type="NCBI Taxonomy" id="37653"/>
    <lineage>
        <taxon>Eukaryota</taxon>
        <taxon>Metazoa</taxon>
        <taxon>Spiralia</taxon>
        <taxon>Lophotrochozoa</taxon>
        <taxon>Mollusca</taxon>
        <taxon>Cephalopoda</taxon>
        <taxon>Coleoidea</taxon>
        <taxon>Octopodiformes</taxon>
        <taxon>Octopoda</taxon>
        <taxon>Incirrata</taxon>
        <taxon>Octopodidae</taxon>
        <taxon>Octopus</taxon>
    </lineage>
</organism>
<reference evidence="1" key="1">
    <citation type="submission" date="2015-07" db="EMBL/GenBank/DDBJ databases">
        <title>MeaNS - Measles Nucleotide Surveillance Program.</title>
        <authorList>
            <person name="Tran T."/>
            <person name="Druce J."/>
        </authorList>
    </citation>
    <scope>NUCLEOTIDE SEQUENCE</scope>
    <source>
        <strain evidence="1">UCB-OBI-ISO-001</strain>
        <tissue evidence="1">Gonad</tissue>
    </source>
</reference>